<dbReference type="AlphaFoldDB" id="A0A5C6FHN7"/>
<accession>A0A5C6FHN7</accession>
<keyword evidence="1" id="KW-0472">Membrane</keyword>
<dbReference type="RefSeq" id="WP_146454149.1">
    <property type="nucleotide sequence ID" value="NZ_SJPW01000001.1"/>
</dbReference>
<feature type="transmembrane region" description="Helical" evidence="1">
    <location>
        <begin position="61"/>
        <end position="81"/>
    </location>
</feature>
<keyword evidence="1" id="KW-0812">Transmembrane</keyword>
<proteinExistence type="predicted"/>
<organism evidence="2 3">
    <name type="scientific">Rubripirellula tenax</name>
    <dbReference type="NCBI Taxonomy" id="2528015"/>
    <lineage>
        <taxon>Bacteria</taxon>
        <taxon>Pseudomonadati</taxon>
        <taxon>Planctomycetota</taxon>
        <taxon>Planctomycetia</taxon>
        <taxon>Pirellulales</taxon>
        <taxon>Pirellulaceae</taxon>
        <taxon>Rubripirellula</taxon>
    </lineage>
</organism>
<dbReference type="Proteomes" id="UP000318288">
    <property type="component" value="Unassembled WGS sequence"/>
</dbReference>
<reference evidence="2 3" key="1">
    <citation type="submission" date="2019-02" db="EMBL/GenBank/DDBJ databases">
        <title>Deep-cultivation of Planctomycetes and their phenomic and genomic characterization uncovers novel biology.</title>
        <authorList>
            <person name="Wiegand S."/>
            <person name="Jogler M."/>
            <person name="Boedeker C."/>
            <person name="Pinto D."/>
            <person name="Vollmers J."/>
            <person name="Rivas-Marin E."/>
            <person name="Kohn T."/>
            <person name="Peeters S.H."/>
            <person name="Heuer A."/>
            <person name="Rast P."/>
            <person name="Oberbeckmann S."/>
            <person name="Bunk B."/>
            <person name="Jeske O."/>
            <person name="Meyerdierks A."/>
            <person name="Storesund J.E."/>
            <person name="Kallscheuer N."/>
            <person name="Luecker S."/>
            <person name="Lage O.M."/>
            <person name="Pohl T."/>
            <person name="Merkel B.J."/>
            <person name="Hornburger P."/>
            <person name="Mueller R.-W."/>
            <person name="Bruemmer F."/>
            <person name="Labrenz M."/>
            <person name="Spormann A.M."/>
            <person name="Op Den Camp H."/>
            <person name="Overmann J."/>
            <person name="Amann R."/>
            <person name="Jetten M.S.M."/>
            <person name="Mascher T."/>
            <person name="Medema M.H."/>
            <person name="Devos D.P."/>
            <person name="Kaster A.-K."/>
            <person name="Ovreas L."/>
            <person name="Rohde M."/>
            <person name="Galperin M.Y."/>
            <person name="Jogler C."/>
        </authorList>
    </citation>
    <scope>NUCLEOTIDE SEQUENCE [LARGE SCALE GENOMIC DNA]</scope>
    <source>
        <strain evidence="2 3">Poly51</strain>
    </source>
</reference>
<sequence length="89" mass="9935">MIWKSTADERSTVSAGCILAIGSALVTSFMLFINGSLVMALISVVSQAGPEWASNAQLSQFLLFTLPVILVIIEWMMIDYVRTRLRQRR</sequence>
<gene>
    <name evidence="2" type="ORF">Poly51_06650</name>
</gene>
<keyword evidence="3" id="KW-1185">Reference proteome</keyword>
<evidence type="ECO:0000313" key="2">
    <source>
        <dbReference type="EMBL" id="TWU60390.1"/>
    </source>
</evidence>
<name>A0A5C6FHN7_9BACT</name>
<evidence type="ECO:0000313" key="3">
    <source>
        <dbReference type="Proteomes" id="UP000318288"/>
    </source>
</evidence>
<protein>
    <submittedName>
        <fullName evidence="2">Uncharacterized protein</fullName>
    </submittedName>
</protein>
<evidence type="ECO:0000256" key="1">
    <source>
        <dbReference type="SAM" id="Phobius"/>
    </source>
</evidence>
<feature type="transmembrane region" description="Helical" evidence="1">
    <location>
        <begin position="12"/>
        <end position="41"/>
    </location>
</feature>
<dbReference type="OrthoDB" id="281780at2"/>
<comment type="caution">
    <text evidence="2">The sequence shown here is derived from an EMBL/GenBank/DDBJ whole genome shotgun (WGS) entry which is preliminary data.</text>
</comment>
<dbReference type="EMBL" id="SJPW01000001">
    <property type="protein sequence ID" value="TWU60390.1"/>
    <property type="molecule type" value="Genomic_DNA"/>
</dbReference>
<keyword evidence="1" id="KW-1133">Transmembrane helix</keyword>